<proteinExistence type="inferred from homology"/>
<dbReference type="SUPFAM" id="SSF53850">
    <property type="entry name" value="Periplasmic binding protein-like II"/>
    <property type="match status" value="1"/>
</dbReference>
<evidence type="ECO:0000313" key="7">
    <source>
        <dbReference type="EMBL" id="HIW90860.1"/>
    </source>
</evidence>
<keyword evidence="2" id="KW-0805">Transcription regulation</keyword>
<keyword evidence="3" id="KW-0238">DNA-binding</keyword>
<dbReference type="PANTHER" id="PTHR30346">
    <property type="entry name" value="TRANSCRIPTIONAL DUAL REGULATOR HCAR-RELATED"/>
    <property type="match status" value="1"/>
</dbReference>
<evidence type="ECO:0000256" key="4">
    <source>
        <dbReference type="ARBA" id="ARBA00023159"/>
    </source>
</evidence>
<evidence type="ECO:0000313" key="8">
    <source>
        <dbReference type="Proteomes" id="UP000824190"/>
    </source>
</evidence>
<dbReference type="Proteomes" id="UP000824190">
    <property type="component" value="Unassembled WGS sequence"/>
</dbReference>
<dbReference type="PRINTS" id="PR00039">
    <property type="entry name" value="HTHLYSR"/>
</dbReference>
<dbReference type="Pfam" id="PF00126">
    <property type="entry name" value="HTH_1"/>
    <property type="match status" value="1"/>
</dbReference>
<gene>
    <name evidence="7" type="ORF">H9870_04245</name>
</gene>
<dbReference type="InterPro" id="IPR036390">
    <property type="entry name" value="WH_DNA-bd_sf"/>
</dbReference>
<dbReference type="EMBL" id="DXGC01000042">
    <property type="protein sequence ID" value="HIW90860.1"/>
    <property type="molecule type" value="Genomic_DNA"/>
</dbReference>
<reference evidence="7" key="2">
    <citation type="submission" date="2021-04" db="EMBL/GenBank/DDBJ databases">
        <authorList>
            <person name="Gilroy R."/>
        </authorList>
    </citation>
    <scope>NUCLEOTIDE SEQUENCE</scope>
    <source>
        <strain evidence="7">CHK32-1732</strain>
    </source>
</reference>
<accession>A0A9D1RNV1</accession>
<dbReference type="InterPro" id="IPR000847">
    <property type="entry name" value="LysR_HTH_N"/>
</dbReference>
<keyword evidence="5" id="KW-0804">Transcription</keyword>
<dbReference type="Gene3D" id="3.40.190.10">
    <property type="entry name" value="Periplasmic binding protein-like II"/>
    <property type="match status" value="2"/>
</dbReference>
<dbReference type="FunFam" id="1.10.10.10:FF:000001">
    <property type="entry name" value="LysR family transcriptional regulator"/>
    <property type="match status" value="1"/>
</dbReference>
<name>A0A9D1RNV1_9CORY</name>
<dbReference type="SUPFAM" id="SSF46785">
    <property type="entry name" value="Winged helix' DNA-binding domain"/>
    <property type="match status" value="1"/>
</dbReference>
<keyword evidence="4" id="KW-0010">Activator</keyword>
<organism evidence="7 8">
    <name type="scientific">Candidatus Corynebacterium avicola</name>
    <dbReference type="NCBI Taxonomy" id="2838527"/>
    <lineage>
        <taxon>Bacteria</taxon>
        <taxon>Bacillati</taxon>
        <taxon>Actinomycetota</taxon>
        <taxon>Actinomycetes</taxon>
        <taxon>Mycobacteriales</taxon>
        <taxon>Corynebacteriaceae</taxon>
        <taxon>Corynebacterium</taxon>
    </lineage>
</organism>
<sequence>MFSLDQLRCFIAVAENLHFGRAAQQLSMTQPPLSRQIQKLEKQVGTRLLERDNRTVTVTPAGEVFLREARSIIASTEQAGQRARMMGQGKSGQLVIGHTAASGVQILGDVLQRLNHSMPEVAVDLVETVSREQVNMLEAGHLDIGFGRLTEDVEEVTAIPFHRERLVLAAPEDHPLITTSAPLHRADIHGEPLLMHSPVKARYFYDLIVKNFDIDHAAVTYQLSQISTMVSLVGFGHGIALVPESTARRGHAGVAFRPFDDLSTPVAEISLMSRTNNDNPAARRALMMLNTVAPTQSMS</sequence>
<dbReference type="PANTHER" id="PTHR30346:SF0">
    <property type="entry name" value="HCA OPERON TRANSCRIPTIONAL ACTIVATOR HCAR"/>
    <property type="match status" value="1"/>
</dbReference>
<evidence type="ECO:0000259" key="6">
    <source>
        <dbReference type="PROSITE" id="PS50931"/>
    </source>
</evidence>
<evidence type="ECO:0000256" key="1">
    <source>
        <dbReference type="ARBA" id="ARBA00009437"/>
    </source>
</evidence>
<dbReference type="Pfam" id="PF03466">
    <property type="entry name" value="LysR_substrate"/>
    <property type="match status" value="1"/>
</dbReference>
<protein>
    <submittedName>
        <fullName evidence="7">LysR family transcriptional regulator</fullName>
    </submittedName>
</protein>
<dbReference type="GO" id="GO:0032993">
    <property type="term" value="C:protein-DNA complex"/>
    <property type="evidence" value="ECO:0007669"/>
    <property type="project" value="TreeGrafter"/>
</dbReference>
<dbReference type="GO" id="GO:0003677">
    <property type="term" value="F:DNA binding"/>
    <property type="evidence" value="ECO:0007669"/>
    <property type="project" value="UniProtKB-KW"/>
</dbReference>
<dbReference type="PROSITE" id="PS50931">
    <property type="entry name" value="HTH_LYSR"/>
    <property type="match status" value="1"/>
</dbReference>
<comment type="caution">
    <text evidence="7">The sequence shown here is derived from an EMBL/GenBank/DDBJ whole genome shotgun (WGS) entry which is preliminary data.</text>
</comment>
<feature type="domain" description="HTH lysR-type" evidence="6">
    <location>
        <begin position="2"/>
        <end position="59"/>
    </location>
</feature>
<dbReference type="Gene3D" id="1.10.10.10">
    <property type="entry name" value="Winged helix-like DNA-binding domain superfamily/Winged helix DNA-binding domain"/>
    <property type="match status" value="1"/>
</dbReference>
<evidence type="ECO:0000256" key="2">
    <source>
        <dbReference type="ARBA" id="ARBA00023015"/>
    </source>
</evidence>
<evidence type="ECO:0000256" key="3">
    <source>
        <dbReference type="ARBA" id="ARBA00023125"/>
    </source>
</evidence>
<dbReference type="InterPro" id="IPR036388">
    <property type="entry name" value="WH-like_DNA-bd_sf"/>
</dbReference>
<reference evidence="7" key="1">
    <citation type="journal article" date="2021" name="PeerJ">
        <title>Extensive microbial diversity within the chicken gut microbiome revealed by metagenomics and culture.</title>
        <authorList>
            <person name="Gilroy R."/>
            <person name="Ravi A."/>
            <person name="Getino M."/>
            <person name="Pursley I."/>
            <person name="Horton D.L."/>
            <person name="Alikhan N.F."/>
            <person name="Baker D."/>
            <person name="Gharbi K."/>
            <person name="Hall N."/>
            <person name="Watson M."/>
            <person name="Adriaenssens E.M."/>
            <person name="Foster-Nyarko E."/>
            <person name="Jarju S."/>
            <person name="Secka A."/>
            <person name="Antonio M."/>
            <person name="Oren A."/>
            <person name="Chaudhuri R.R."/>
            <person name="La Ragione R."/>
            <person name="Hildebrand F."/>
            <person name="Pallen M.J."/>
        </authorList>
    </citation>
    <scope>NUCLEOTIDE SEQUENCE</scope>
    <source>
        <strain evidence="7">CHK32-1732</strain>
    </source>
</reference>
<dbReference type="InterPro" id="IPR005119">
    <property type="entry name" value="LysR_subst-bd"/>
</dbReference>
<comment type="similarity">
    <text evidence="1">Belongs to the LysR transcriptional regulatory family.</text>
</comment>
<evidence type="ECO:0000256" key="5">
    <source>
        <dbReference type="ARBA" id="ARBA00023163"/>
    </source>
</evidence>
<dbReference type="AlphaFoldDB" id="A0A9D1RNV1"/>
<dbReference type="GO" id="GO:0003700">
    <property type="term" value="F:DNA-binding transcription factor activity"/>
    <property type="evidence" value="ECO:0007669"/>
    <property type="project" value="InterPro"/>
</dbReference>